<gene>
    <name evidence="7" type="ORF">COEREDRAFT_8777</name>
</gene>
<dbReference type="EMBL" id="KZ303502">
    <property type="protein sequence ID" value="PIA16117.1"/>
    <property type="molecule type" value="Genomic_DNA"/>
</dbReference>
<dbReference type="InterPro" id="IPR039361">
    <property type="entry name" value="Cyclin"/>
</dbReference>
<dbReference type="InterPro" id="IPR013763">
    <property type="entry name" value="Cyclin-like_dom"/>
</dbReference>
<dbReference type="InterPro" id="IPR006671">
    <property type="entry name" value="Cyclin_N"/>
</dbReference>
<sequence>MFVFNFVKKIVHRRKLRVRTLVATAAARVRTATRHTTKPACPTPTPSVTTTSSASILPTVRALVFSASNTRDASNTTTTPGLTNASALLDTPDTLEAFVTPSASVTPDASAWSDAPAALVVTDIDPLDIVVDKRASTASTVTVVVPEAPKFVTKAVIDYAADHVGLLDKQPISAAEISEFEKDAGLSGNSPVSEYNEDIFGYMREREVKMTPDSDYIERQPEMTWKSRALMIEWLVMEHKNLDLLPETLYLCTNLVDRCLSKYVVDSVEYILIGAVCLFIAAKYEEGNYLGIADIMNLFRNRVGKDTIIEYEQRILGLLNYDIGYDGPLAFMQRITMADENDATTLTLAKYLAEEMLIGQCFVGVTSSKIAATAYYLSHRLLDKGPWTRKHAFYSGYFESELTPLAADLLQLLPLPRKHTAVYDKYARKRYSYASETVQELLEYLYNTEDPQKTDLGTGICMSLQYKQHKVYLLLVHLPPGQDNSAANKRTQEQACDWFRHTNAEGALFIVMGDINRILRSGAGQGRRDASQIS</sequence>
<reference evidence="7 8" key="1">
    <citation type="journal article" date="2015" name="Genome Biol. Evol.">
        <title>Phylogenomic analyses indicate that early fungi evolved digesting cell walls of algal ancestors of land plants.</title>
        <authorList>
            <person name="Chang Y."/>
            <person name="Wang S."/>
            <person name="Sekimoto S."/>
            <person name="Aerts A.L."/>
            <person name="Choi C."/>
            <person name="Clum A."/>
            <person name="LaButti K.M."/>
            <person name="Lindquist E.A."/>
            <person name="Yee Ngan C."/>
            <person name="Ohm R.A."/>
            <person name="Salamov A.A."/>
            <person name="Grigoriev I.V."/>
            <person name="Spatafora J.W."/>
            <person name="Berbee M.L."/>
        </authorList>
    </citation>
    <scope>NUCLEOTIDE SEQUENCE [LARGE SCALE GENOMIC DNA]</scope>
    <source>
        <strain evidence="7 8">NRRL 1564</strain>
    </source>
</reference>
<evidence type="ECO:0000313" key="7">
    <source>
        <dbReference type="EMBL" id="PIA16117.1"/>
    </source>
</evidence>
<keyword evidence="8" id="KW-1185">Reference proteome</keyword>
<dbReference type="Pfam" id="PF02984">
    <property type="entry name" value="Cyclin_C"/>
    <property type="match status" value="1"/>
</dbReference>
<dbReference type="Proteomes" id="UP000242474">
    <property type="component" value="Unassembled WGS sequence"/>
</dbReference>
<evidence type="ECO:0008006" key="9">
    <source>
        <dbReference type="Google" id="ProtNLM"/>
    </source>
</evidence>
<feature type="domain" description="Cyclin-like" evidence="5">
    <location>
        <begin position="233"/>
        <end position="317"/>
    </location>
</feature>
<comment type="similarity">
    <text evidence="4">Belongs to the cyclin family.</text>
</comment>
<dbReference type="SUPFAM" id="SSF47954">
    <property type="entry name" value="Cyclin-like"/>
    <property type="match status" value="2"/>
</dbReference>
<dbReference type="Gene3D" id="1.10.472.10">
    <property type="entry name" value="Cyclin-like"/>
    <property type="match status" value="2"/>
</dbReference>
<accession>A0A2G5BBM6</accession>
<dbReference type="SMART" id="SM00385">
    <property type="entry name" value="CYCLIN"/>
    <property type="match status" value="2"/>
</dbReference>
<dbReference type="PANTHER" id="PTHR10177">
    <property type="entry name" value="CYCLINS"/>
    <property type="match status" value="1"/>
</dbReference>
<dbReference type="GO" id="GO:0051301">
    <property type="term" value="P:cell division"/>
    <property type="evidence" value="ECO:0007669"/>
    <property type="project" value="UniProtKB-KW"/>
</dbReference>
<keyword evidence="1" id="KW-0132">Cell division</keyword>
<dbReference type="SUPFAM" id="SSF56219">
    <property type="entry name" value="DNase I-like"/>
    <property type="match status" value="1"/>
</dbReference>
<dbReference type="InterPro" id="IPR004367">
    <property type="entry name" value="Cyclin_C-dom"/>
</dbReference>
<feature type="domain" description="Cyclin-like" evidence="5">
    <location>
        <begin position="330"/>
        <end position="411"/>
    </location>
</feature>
<dbReference type="InterPro" id="IPR036915">
    <property type="entry name" value="Cyclin-like_sf"/>
</dbReference>
<organism evidence="7 8">
    <name type="scientific">Coemansia reversa (strain ATCC 12441 / NRRL 1564)</name>
    <dbReference type="NCBI Taxonomy" id="763665"/>
    <lineage>
        <taxon>Eukaryota</taxon>
        <taxon>Fungi</taxon>
        <taxon>Fungi incertae sedis</taxon>
        <taxon>Zoopagomycota</taxon>
        <taxon>Kickxellomycotina</taxon>
        <taxon>Kickxellomycetes</taxon>
        <taxon>Kickxellales</taxon>
        <taxon>Kickxellaceae</taxon>
        <taxon>Coemansia</taxon>
    </lineage>
</organism>
<name>A0A2G5BBM6_COERN</name>
<dbReference type="InterPro" id="IPR036691">
    <property type="entry name" value="Endo/exonu/phosph_ase_sf"/>
</dbReference>
<dbReference type="OrthoDB" id="5590282at2759"/>
<keyword evidence="3" id="KW-0131">Cell cycle</keyword>
<keyword evidence="2 4" id="KW-0195">Cyclin</keyword>
<evidence type="ECO:0000313" key="8">
    <source>
        <dbReference type="Proteomes" id="UP000242474"/>
    </source>
</evidence>
<evidence type="ECO:0000256" key="3">
    <source>
        <dbReference type="ARBA" id="ARBA00023306"/>
    </source>
</evidence>
<evidence type="ECO:0000256" key="4">
    <source>
        <dbReference type="RuleBase" id="RU000383"/>
    </source>
</evidence>
<proteinExistence type="inferred from homology"/>
<dbReference type="SMART" id="SM01332">
    <property type="entry name" value="Cyclin_C"/>
    <property type="match status" value="1"/>
</dbReference>
<evidence type="ECO:0000259" key="6">
    <source>
        <dbReference type="SMART" id="SM01332"/>
    </source>
</evidence>
<evidence type="ECO:0000259" key="5">
    <source>
        <dbReference type="SMART" id="SM00385"/>
    </source>
</evidence>
<evidence type="ECO:0000256" key="2">
    <source>
        <dbReference type="ARBA" id="ARBA00023127"/>
    </source>
</evidence>
<dbReference type="AlphaFoldDB" id="A0A2G5BBM6"/>
<dbReference type="Pfam" id="PF00134">
    <property type="entry name" value="Cyclin_N"/>
    <property type="match status" value="1"/>
</dbReference>
<feature type="domain" description="Cyclin C-terminal" evidence="6">
    <location>
        <begin position="326"/>
        <end position="440"/>
    </location>
</feature>
<dbReference type="STRING" id="763665.A0A2G5BBM6"/>
<protein>
    <recommendedName>
        <fullName evidence="9">Cyclin N-terminal domain-containing protein</fullName>
    </recommendedName>
</protein>
<dbReference type="FunFam" id="1.10.472.10:FF:000001">
    <property type="entry name" value="G2/mitotic-specific cyclin"/>
    <property type="match status" value="1"/>
</dbReference>
<evidence type="ECO:0000256" key="1">
    <source>
        <dbReference type="ARBA" id="ARBA00022618"/>
    </source>
</evidence>